<dbReference type="SMART" id="SM00220">
    <property type="entry name" value="S_TKc"/>
    <property type="match status" value="1"/>
</dbReference>
<gene>
    <name evidence="6" type="ORF">V5N11_009381</name>
</gene>
<keyword evidence="2" id="KW-0677">Repeat</keyword>
<dbReference type="Proteomes" id="UP001558713">
    <property type="component" value="Unassembled WGS sequence"/>
</dbReference>
<evidence type="ECO:0000256" key="3">
    <source>
        <dbReference type="PROSITE-ProRule" id="PRU00221"/>
    </source>
</evidence>
<accession>A0ABD0ZT66</accession>
<dbReference type="InterPro" id="IPR019775">
    <property type="entry name" value="WD40_repeat_CS"/>
</dbReference>
<dbReference type="PANTHER" id="PTHR46866">
    <property type="entry name" value="GH12955P"/>
    <property type="match status" value="1"/>
</dbReference>
<name>A0ABD0ZT66_CARAN</name>
<dbReference type="PROSITE" id="PS00109">
    <property type="entry name" value="PROTEIN_KINASE_TYR"/>
    <property type="match status" value="1"/>
</dbReference>
<dbReference type="FunFam" id="1.10.1540.10:FF:000003">
    <property type="entry name" value="WD repeat-containing protein 81 isoform X1"/>
    <property type="match status" value="1"/>
</dbReference>
<dbReference type="Gene3D" id="1.10.510.10">
    <property type="entry name" value="Transferase(Phosphotransferase) domain 1"/>
    <property type="match status" value="2"/>
</dbReference>
<dbReference type="InterPro" id="IPR000719">
    <property type="entry name" value="Prot_kinase_dom"/>
</dbReference>
<dbReference type="InterPro" id="IPR008266">
    <property type="entry name" value="Tyr_kinase_AS"/>
</dbReference>
<feature type="repeat" description="WD" evidence="3">
    <location>
        <begin position="1509"/>
        <end position="1542"/>
    </location>
</feature>
<dbReference type="SUPFAM" id="SSF56112">
    <property type="entry name" value="Protein kinase-like (PK-like)"/>
    <property type="match status" value="2"/>
</dbReference>
<dbReference type="InterPro" id="IPR000409">
    <property type="entry name" value="BEACH_dom"/>
</dbReference>
<dbReference type="Pfam" id="PF00400">
    <property type="entry name" value="WD40"/>
    <property type="match status" value="2"/>
</dbReference>
<keyword evidence="1 3" id="KW-0853">WD repeat</keyword>
<dbReference type="InterPro" id="IPR036322">
    <property type="entry name" value="WD40_repeat_dom_sf"/>
</dbReference>
<dbReference type="SMART" id="SM01026">
    <property type="entry name" value="Beach"/>
    <property type="match status" value="1"/>
</dbReference>
<reference evidence="6 7" key="1">
    <citation type="submission" date="2024-04" db="EMBL/GenBank/DDBJ databases">
        <title>Genome assembly C_amara_ONT_v2.</title>
        <authorList>
            <person name="Yant L."/>
            <person name="Moore C."/>
            <person name="Slenker M."/>
        </authorList>
    </citation>
    <scope>NUCLEOTIDE SEQUENCE [LARGE SCALE GENOMIC DNA]</scope>
    <source>
        <tissue evidence="6">Leaf</tissue>
    </source>
</reference>
<dbReference type="Pfam" id="PF00069">
    <property type="entry name" value="Pkinase"/>
    <property type="match status" value="1"/>
</dbReference>
<evidence type="ECO:0000313" key="6">
    <source>
        <dbReference type="EMBL" id="KAL1197810.1"/>
    </source>
</evidence>
<proteinExistence type="predicted"/>
<dbReference type="Gene3D" id="1.10.1540.10">
    <property type="entry name" value="BEACH domain"/>
    <property type="match status" value="1"/>
</dbReference>
<dbReference type="InterPro" id="IPR001680">
    <property type="entry name" value="WD40_rpt"/>
</dbReference>
<dbReference type="Gene3D" id="2.130.10.10">
    <property type="entry name" value="YVTN repeat-like/Quinoprotein amine dehydrogenase"/>
    <property type="match status" value="2"/>
</dbReference>
<dbReference type="PANTHER" id="PTHR46866:SF1">
    <property type="entry name" value="GH12955P"/>
    <property type="match status" value="1"/>
</dbReference>
<dbReference type="Pfam" id="PF02138">
    <property type="entry name" value="Beach"/>
    <property type="match status" value="1"/>
</dbReference>
<dbReference type="InterPro" id="IPR036372">
    <property type="entry name" value="BEACH_dom_sf"/>
</dbReference>
<dbReference type="PROSITE" id="PS50294">
    <property type="entry name" value="WD_REPEATS_REGION"/>
    <property type="match status" value="1"/>
</dbReference>
<dbReference type="SUPFAM" id="SSF50978">
    <property type="entry name" value="WD40 repeat-like"/>
    <property type="match status" value="1"/>
</dbReference>
<feature type="region of interest" description="Disordered" evidence="4">
    <location>
        <begin position="1190"/>
        <end position="1209"/>
    </location>
</feature>
<dbReference type="SMART" id="SM00320">
    <property type="entry name" value="WD40"/>
    <property type="match status" value="5"/>
</dbReference>
<dbReference type="InterPro" id="IPR015943">
    <property type="entry name" value="WD40/YVTN_repeat-like_dom_sf"/>
</dbReference>
<dbReference type="PROSITE" id="PS50082">
    <property type="entry name" value="WD_REPEATS_2"/>
    <property type="match status" value="1"/>
</dbReference>
<evidence type="ECO:0000256" key="2">
    <source>
        <dbReference type="ARBA" id="ARBA00022737"/>
    </source>
</evidence>
<dbReference type="PROSITE" id="PS00678">
    <property type="entry name" value="WD_REPEATS_1"/>
    <property type="match status" value="1"/>
</dbReference>
<dbReference type="InterPro" id="IPR011009">
    <property type="entry name" value="Kinase-like_dom_sf"/>
</dbReference>
<dbReference type="PROSITE" id="PS50197">
    <property type="entry name" value="BEACH"/>
    <property type="match status" value="1"/>
</dbReference>
<evidence type="ECO:0000259" key="5">
    <source>
        <dbReference type="PROSITE" id="PS50197"/>
    </source>
</evidence>
<comment type="caution">
    <text evidence="6">The sequence shown here is derived from an EMBL/GenBank/DDBJ whole genome shotgun (WGS) entry which is preliminary data.</text>
</comment>
<keyword evidence="7" id="KW-1185">Reference proteome</keyword>
<protein>
    <submittedName>
        <fullName evidence="6">Protein GFS12</fullName>
    </submittedName>
</protein>
<dbReference type="EMBL" id="JBANAX010000684">
    <property type="protein sequence ID" value="KAL1197810.1"/>
    <property type="molecule type" value="Genomic_DNA"/>
</dbReference>
<evidence type="ECO:0000256" key="4">
    <source>
        <dbReference type="SAM" id="MobiDB-lite"/>
    </source>
</evidence>
<evidence type="ECO:0000313" key="7">
    <source>
        <dbReference type="Proteomes" id="UP001558713"/>
    </source>
</evidence>
<dbReference type="CDD" id="cd06071">
    <property type="entry name" value="Beach"/>
    <property type="match status" value="1"/>
</dbReference>
<sequence>MRGEATDLCFDCLEQRINSDFSDQIVFSYGLSDSSLPFGSSAVVKVSESSEGVSASFSCESTSSQFILEYLRKEEHGCLANYVDRCVVGVDREGGNSNDAIESDECLDCSTSGSQVTEENITCGSVTCKLSSGSFTCWRTIAALLPIAQFSKCSAYHIQNLASSFLSDCPEDQILASLNCLIDGKSSGQETQSFLRLLGLPLLDEKSKLKCLRHPNLSPVLGLLTSSDCLVSVLPKAPYTLENILYYSPSAIQSQWHRDFMIYQLLSALAHLHGLRVSHGDIRPSNILLSDSLWSWLTICGTHDLGSGDANSSASRRRWCVEGCYSYGLYADLKISSHLDWQPYFDKWWRGEVSNFEYLLALNKLAGRRWGDHTFHPVIPWVIDFSKKPENDSDLGWRDLRKSKWRLAKGDEQLDFTYSTFEFPHHVSDECLSELAVCSYKARRLPLSVLRKAVRSVYEPNEYPSDMQRLYDWTPDECIPEFYCDPRIFCSLHPSMSDLAVPPWASSPEEFIRLHRDALESPHVSSLIHHWIDITFGYKMSGQAAITAKNVMLSSSEPTVPRSVGRRQLFFRPHPVRLRFSREKEQSRNELEMHTFHGFGVDNKRSVILKADEYLEETEEASAFSDHALHLSQKYHLHQNLVESPLHESYSETTNIADTSLSGTSKNKVRPSNISLNYLLEHIEVRDEASTELQDLLLWRQNFCTGNFSKDIAGDIFSIGCVLAELYLMKPLFNTASLATYLEGGDLPELINELPPPTQVLVEACIEQDWTRRPSAKSLLDSPYFSATVRSAHLFAAPLHLLAKGQTRLCYAASFVKQGALKAMGTFVAEMCAVYCFPLVTKTLSDDECELAYVLLKEFTISLTPMAVQRLVLPSIQKILLTTGYSHLKVSLLQDSFVRELWNQIGKRVYLQMIHPLVISNLYNSPDKISASAASVLLIGSSEELGAPVTVHQTILPLISYFGKGICADGIDVLVRIGRLLGVNFIVKQMLPLVGHVVCFCIDLSSMKKPEPVHSWCSLAVTDCLITLDGLVSLISDELLIHELTKGRLCLHVRVLMQKNLELRVLQFAATSLMSICQRIGQELTALHVLPQLKELFDEFAFSEKSTDASDSSSWKIRTAKQIFHPESPIKSHMDLVNYRLLLYPSFASLLGMEKLRQGCPTWLLLEQYLLKHHNWKWEYTGRSSRDNMEARPVLNKGPASKKTPKMLLNGSGRSVPKSQLLKNSNHLKLHIHVPVEGEGSVLNPLVHEPWTWFPSPVACWDGLDIGRFGNPKDEQRWKIRASVLSSAHAHHGALRSLVVSEDECTVFTSGIDPGFKGSVQKWELASLSCVSGYHGHEEVVNDISILSSTGKIASCDGTLHVWNSQTGKLISLFSESLTDQDQASSYLSSKNNSNQCNRYASHGLSSGIFDENLYTCMHYLEYMDQLVVGTGSGALRFIDLSRGQKLQLWRGEPVESGFTSLVSALCSGGSQTKHGDGASVSPSWIAAGFSSGQCRLFDLRESGVISSWRAHDGYVTKLAAPESHLLVSSSLDKTLRIWDLRKSWTPQPYVVKGHNDGVSGFSIWGKDVISISRNNIGIFSLSKSQDEEEQQQQQQRIIPQKLYMAEKGGRVRSDLSTICVLPFSRLFIVGAHDGHFRICC</sequence>
<evidence type="ECO:0000256" key="1">
    <source>
        <dbReference type="ARBA" id="ARBA00022574"/>
    </source>
</evidence>
<dbReference type="SUPFAM" id="SSF81837">
    <property type="entry name" value="BEACH domain"/>
    <property type="match status" value="1"/>
</dbReference>
<feature type="domain" description="BEACH" evidence="5">
    <location>
        <begin position="333"/>
        <end position="605"/>
    </location>
</feature>
<organism evidence="6 7">
    <name type="scientific">Cardamine amara subsp. amara</name>
    <dbReference type="NCBI Taxonomy" id="228776"/>
    <lineage>
        <taxon>Eukaryota</taxon>
        <taxon>Viridiplantae</taxon>
        <taxon>Streptophyta</taxon>
        <taxon>Embryophyta</taxon>
        <taxon>Tracheophyta</taxon>
        <taxon>Spermatophyta</taxon>
        <taxon>Magnoliopsida</taxon>
        <taxon>eudicotyledons</taxon>
        <taxon>Gunneridae</taxon>
        <taxon>Pentapetalae</taxon>
        <taxon>rosids</taxon>
        <taxon>malvids</taxon>
        <taxon>Brassicales</taxon>
        <taxon>Brassicaceae</taxon>
        <taxon>Cardamineae</taxon>
        <taxon>Cardamine</taxon>
    </lineage>
</organism>